<dbReference type="EMBL" id="JAOPGA020000682">
    <property type="protein sequence ID" value="KAL0480660.1"/>
    <property type="molecule type" value="Genomic_DNA"/>
</dbReference>
<keyword evidence="1" id="KW-0472">Membrane</keyword>
<organism evidence="2 3">
    <name type="scientific">Acrasis kona</name>
    <dbReference type="NCBI Taxonomy" id="1008807"/>
    <lineage>
        <taxon>Eukaryota</taxon>
        <taxon>Discoba</taxon>
        <taxon>Heterolobosea</taxon>
        <taxon>Tetramitia</taxon>
        <taxon>Eutetramitia</taxon>
        <taxon>Acrasidae</taxon>
        <taxon>Acrasis</taxon>
    </lineage>
</organism>
<evidence type="ECO:0000313" key="2">
    <source>
        <dbReference type="EMBL" id="KAL0480660.1"/>
    </source>
</evidence>
<dbReference type="AlphaFoldDB" id="A0AAW2YV43"/>
<gene>
    <name evidence="2" type="ORF">AKO1_006876</name>
</gene>
<reference evidence="2 3" key="1">
    <citation type="submission" date="2024-03" db="EMBL/GenBank/DDBJ databases">
        <title>The Acrasis kona genome and developmental transcriptomes reveal deep origins of eukaryotic multicellular pathways.</title>
        <authorList>
            <person name="Sheikh S."/>
            <person name="Fu C.-J."/>
            <person name="Brown M.W."/>
            <person name="Baldauf S.L."/>
        </authorList>
    </citation>
    <scope>NUCLEOTIDE SEQUENCE [LARGE SCALE GENOMIC DNA]</scope>
    <source>
        <strain evidence="2 3">ATCC MYA-3509</strain>
    </source>
</reference>
<keyword evidence="1" id="KW-0812">Transmembrane</keyword>
<feature type="transmembrane region" description="Helical" evidence="1">
    <location>
        <begin position="261"/>
        <end position="282"/>
    </location>
</feature>
<keyword evidence="1" id="KW-1133">Transmembrane helix</keyword>
<comment type="caution">
    <text evidence="2">The sequence shown here is derived from an EMBL/GenBank/DDBJ whole genome shotgun (WGS) entry which is preliminary data.</text>
</comment>
<feature type="transmembrane region" description="Helical" evidence="1">
    <location>
        <begin position="177"/>
        <end position="197"/>
    </location>
</feature>
<protein>
    <submittedName>
        <fullName evidence="2">TOM1</fullName>
    </submittedName>
</protein>
<feature type="transmembrane region" description="Helical" evidence="1">
    <location>
        <begin position="128"/>
        <end position="157"/>
    </location>
</feature>
<proteinExistence type="predicted"/>
<feature type="transmembrane region" description="Helical" evidence="1">
    <location>
        <begin position="87"/>
        <end position="107"/>
    </location>
</feature>
<feature type="transmembrane region" description="Helical" evidence="1">
    <location>
        <begin position="334"/>
        <end position="359"/>
    </location>
</feature>
<name>A0AAW2YV43_9EUKA</name>
<evidence type="ECO:0000313" key="3">
    <source>
        <dbReference type="Proteomes" id="UP001431209"/>
    </source>
</evidence>
<accession>A0AAW2YV43</accession>
<feature type="transmembrane region" description="Helical" evidence="1">
    <location>
        <begin position="218"/>
        <end position="241"/>
    </location>
</feature>
<feature type="transmembrane region" description="Helical" evidence="1">
    <location>
        <begin position="302"/>
        <end position="322"/>
    </location>
</feature>
<dbReference type="Proteomes" id="UP001431209">
    <property type="component" value="Unassembled WGS sequence"/>
</dbReference>
<sequence length="404" mass="47003">MALPIRPTTFDTYLNAMKETNVSGINPTLNAYRAARLRNLRQAGNFNDLNETSTATVAYYCYCSESQRYGTLCNAFTNYWIPIRYNFVPFAAIAVRFALFIALMYFVCLPRIDQLYKETIGRSFESHYLKLFISGFFTKLSFHVILFMVLGIFLIMLDNIALFVPADNTLRRLNGSFSVVGWFMVFTAYFCLLIIWANIYEKTNNLQTRVDVAPKLKVILGVYYVVNTAIWVGGFTALCVYQLTPGSDRNYVNGVRGSMNLIAFVITFLLSFGFLIYGIRMYKILSSIDRHIAIYKIRFTQFMFMTIPALWLTCVWLCLYVAQGLSGGEIFGSWMNLFISTIIDLNFLLLYICMIFVLFDKKAFVNMKIHACCWYIHYKRMERYDKKLEERWLEQDMDLESTKD</sequence>
<keyword evidence="3" id="KW-1185">Reference proteome</keyword>
<evidence type="ECO:0000256" key="1">
    <source>
        <dbReference type="SAM" id="Phobius"/>
    </source>
</evidence>